<dbReference type="PROSITE" id="PS50042">
    <property type="entry name" value="CNMP_BINDING_3"/>
    <property type="match status" value="1"/>
</dbReference>
<dbReference type="PROSITE" id="PS51063">
    <property type="entry name" value="HTH_CRP_2"/>
    <property type="match status" value="1"/>
</dbReference>
<feature type="domain" description="HTH crp-type" evidence="5">
    <location>
        <begin position="153"/>
        <end position="225"/>
    </location>
</feature>
<dbReference type="Pfam" id="PF00027">
    <property type="entry name" value="cNMP_binding"/>
    <property type="match status" value="1"/>
</dbReference>
<proteinExistence type="predicted"/>
<feature type="domain" description="Cyclic nucleotide-binding" evidence="4">
    <location>
        <begin position="19"/>
        <end position="121"/>
    </location>
</feature>
<dbReference type="RefSeq" id="WP_241935040.1">
    <property type="nucleotide sequence ID" value="NZ_JALBGC010000001.1"/>
</dbReference>
<protein>
    <submittedName>
        <fullName evidence="6">Crp/Fnr family transcriptional regulator</fullName>
    </submittedName>
</protein>
<dbReference type="InterPro" id="IPR014710">
    <property type="entry name" value="RmlC-like_jellyroll"/>
</dbReference>
<evidence type="ECO:0000256" key="2">
    <source>
        <dbReference type="ARBA" id="ARBA00023125"/>
    </source>
</evidence>
<evidence type="ECO:0000256" key="3">
    <source>
        <dbReference type="ARBA" id="ARBA00023163"/>
    </source>
</evidence>
<dbReference type="PRINTS" id="PR00034">
    <property type="entry name" value="HTHCRP"/>
</dbReference>
<keyword evidence="3" id="KW-0804">Transcription</keyword>
<evidence type="ECO:0000313" key="6">
    <source>
        <dbReference type="EMBL" id="MCI1186774.1"/>
    </source>
</evidence>
<evidence type="ECO:0000259" key="5">
    <source>
        <dbReference type="PROSITE" id="PS51063"/>
    </source>
</evidence>
<dbReference type="GO" id="GO:0005829">
    <property type="term" value="C:cytosol"/>
    <property type="evidence" value="ECO:0007669"/>
    <property type="project" value="TreeGrafter"/>
</dbReference>
<dbReference type="CDD" id="cd00038">
    <property type="entry name" value="CAP_ED"/>
    <property type="match status" value="1"/>
</dbReference>
<dbReference type="InterPro" id="IPR018490">
    <property type="entry name" value="cNMP-bd_dom_sf"/>
</dbReference>
<organism evidence="6 7">
    <name type="scientific">Hymenobacter cyanobacteriorum</name>
    <dbReference type="NCBI Taxonomy" id="2926463"/>
    <lineage>
        <taxon>Bacteria</taxon>
        <taxon>Pseudomonadati</taxon>
        <taxon>Bacteroidota</taxon>
        <taxon>Cytophagia</taxon>
        <taxon>Cytophagales</taxon>
        <taxon>Hymenobacteraceae</taxon>
        <taxon>Hymenobacter</taxon>
    </lineage>
</organism>
<keyword evidence="2" id="KW-0238">DNA-binding</keyword>
<dbReference type="EMBL" id="JALBGC010000001">
    <property type="protein sequence ID" value="MCI1186774.1"/>
    <property type="molecule type" value="Genomic_DNA"/>
</dbReference>
<name>A0A9X2AHL7_9BACT</name>
<keyword evidence="1" id="KW-0805">Transcription regulation</keyword>
<dbReference type="GO" id="GO:0003677">
    <property type="term" value="F:DNA binding"/>
    <property type="evidence" value="ECO:0007669"/>
    <property type="project" value="UniProtKB-KW"/>
</dbReference>
<dbReference type="SMART" id="SM00419">
    <property type="entry name" value="HTH_CRP"/>
    <property type="match status" value="1"/>
</dbReference>
<dbReference type="PANTHER" id="PTHR24567">
    <property type="entry name" value="CRP FAMILY TRANSCRIPTIONAL REGULATORY PROTEIN"/>
    <property type="match status" value="1"/>
</dbReference>
<dbReference type="InterPro" id="IPR050397">
    <property type="entry name" value="Env_Response_Regulators"/>
</dbReference>
<dbReference type="Gene3D" id="2.60.120.10">
    <property type="entry name" value="Jelly Rolls"/>
    <property type="match status" value="1"/>
</dbReference>
<dbReference type="SUPFAM" id="SSF46785">
    <property type="entry name" value="Winged helix' DNA-binding domain"/>
    <property type="match status" value="1"/>
</dbReference>
<gene>
    <name evidence="6" type="ORF">MON38_05040</name>
</gene>
<dbReference type="InterPro" id="IPR000595">
    <property type="entry name" value="cNMP-bd_dom"/>
</dbReference>
<dbReference type="InterPro" id="IPR036388">
    <property type="entry name" value="WH-like_DNA-bd_sf"/>
</dbReference>
<dbReference type="Proteomes" id="UP001139193">
    <property type="component" value="Unassembled WGS sequence"/>
</dbReference>
<evidence type="ECO:0000313" key="7">
    <source>
        <dbReference type="Proteomes" id="UP001139193"/>
    </source>
</evidence>
<dbReference type="SUPFAM" id="SSF51206">
    <property type="entry name" value="cAMP-binding domain-like"/>
    <property type="match status" value="1"/>
</dbReference>
<dbReference type="InterPro" id="IPR036390">
    <property type="entry name" value="WH_DNA-bd_sf"/>
</dbReference>
<dbReference type="PANTHER" id="PTHR24567:SF74">
    <property type="entry name" value="HTH-TYPE TRANSCRIPTIONAL REGULATOR ARCR"/>
    <property type="match status" value="1"/>
</dbReference>
<reference evidence="6" key="1">
    <citation type="submission" date="2022-03" db="EMBL/GenBank/DDBJ databases">
        <title>Bacterial whole genome sequence for Hymenobacter sp. DH14.</title>
        <authorList>
            <person name="Le V."/>
        </authorList>
    </citation>
    <scope>NUCLEOTIDE SEQUENCE</scope>
    <source>
        <strain evidence="6">DH14</strain>
    </source>
</reference>
<evidence type="ECO:0000259" key="4">
    <source>
        <dbReference type="PROSITE" id="PS50042"/>
    </source>
</evidence>
<dbReference type="Gene3D" id="1.10.10.10">
    <property type="entry name" value="Winged helix-like DNA-binding domain superfamily/Winged helix DNA-binding domain"/>
    <property type="match status" value="1"/>
</dbReference>
<dbReference type="Pfam" id="PF13545">
    <property type="entry name" value="HTH_Crp_2"/>
    <property type="match status" value="1"/>
</dbReference>
<dbReference type="AlphaFoldDB" id="A0A9X2AHL7"/>
<dbReference type="SMART" id="SM00100">
    <property type="entry name" value="cNMP"/>
    <property type="match status" value="1"/>
</dbReference>
<evidence type="ECO:0000256" key="1">
    <source>
        <dbReference type="ARBA" id="ARBA00023015"/>
    </source>
</evidence>
<comment type="caution">
    <text evidence="6">The sequence shown here is derived from an EMBL/GenBank/DDBJ whole genome shotgun (WGS) entry which is preliminary data.</text>
</comment>
<keyword evidence="7" id="KW-1185">Reference proteome</keyword>
<dbReference type="InterPro" id="IPR012318">
    <property type="entry name" value="HTH_CRP"/>
</dbReference>
<accession>A0A9X2AHL7</accession>
<sequence>MGKFITPNCQECPNRKGPLMGCCQLEELDLISSSKVSQSYQKGQRIFQEGSPVLGLHCVNQGKIKVTKASGDGKEQITQLAKGGDVLGFQAVLTETRYTTSAVAMDDCVVCFIPRSDFFRVWQSNTQFSASLMQIMAKALGAAEVQMLHLAYKPVRERLAGALLLLAQTFRRDDDVEPFSISIARDDLASLVGTAKETAIRLLSEFKEAGLIAARGSEITILNLRELSQIASRYD</sequence>
<dbReference type="GO" id="GO:0003700">
    <property type="term" value="F:DNA-binding transcription factor activity"/>
    <property type="evidence" value="ECO:0007669"/>
    <property type="project" value="TreeGrafter"/>
</dbReference>